<dbReference type="PROSITE" id="PS00041">
    <property type="entry name" value="HTH_ARAC_FAMILY_1"/>
    <property type="match status" value="1"/>
</dbReference>
<dbReference type="SUPFAM" id="SSF55136">
    <property type="entry name" value="Probable bacterial effector-binding domain"/>
    <property type="match status" value="1"/>
</dbReference>
<keyword evidence="3" id="KW-0804">Transcription</keyword>
<dbReference type="EMBL" id="MSCI01000002">
    <property type="protein sequence ID" value="PQJ61216.1"/>
    <property type="molecule type" value="Genomic_DNA"/>
</dbReference>
<dbReference type="InterPro" id="IPR011256">
    <property type="entry name" value="Reg_factor_effector_dom_sf"/>
</dbReference>
<evidence type="ECO:0000313" key="6">
    <source>
        <dbReference type="Proteomes" id="UP000238707"/>
    </source>
</evidence>
<dbReference type="PRINTS" id="PR00032">
    <property type="entry name" value="HTHARAC"/>
</dbReference>
<dbReference type="Pfam" id="PF12833">
    <property type="entry name" value="HTH_18"/>
    <property type="match status" value="1"/>
</dbReference>
<dbReference type="InterPro" id="IPR050908">
    <property type="entry name" value="SmbC-like"/>
</dbReference>
<comment type="caution">
    <text evidence="5">The sequence shown here is derived from an EMBL/GenBank/DDBJ whole genome shotgun (WGS) entry which is preliminary data.</text>
</comment>
<dbReference type="InterPro" id="IPR018062">
    <property type="entry name" value="HTH_AraC-typ_CS"/>
</dbReference>
<dbReference type="GO" id="GO:0043565">
    <property type="term" value="F:sequence-specific DNA binding"/>
    <property type="evidence" value="ECO:0007669"/>
    <property type="project" value="InterPro"/>
</dbReference>
<evidence type="ECO:0000256" key="3">
    <source>
        <dbReference type="ARBA" id="ARBA00023163"/>
    </source>
</evidence>
<reference evidence="5 6" key="1">
    <citation type="submission" date="2016-12" db="EMBL/GenBank/DDBJ databases">
        <title>Diversity of luminous bacteria.</title>
        <authorList>
            <person name="Yoshizawa S."/>
            <person name="Kogure K."/>
        </authorList>
    </citation>
    <scope>NUCLEOTIDE SEQUENCE [LARGE SCALE GENOMIC DNA]</scope>
    <source>
        <strain evidence="5 6">LC2-408</strain>
    </source>
</reference>
<sequence>MKVNTTERKLSLVCHAIDSNPNKKHSLQELSDIAGISKYHFQRLFKSVVGVSPHRYILLSRLRQASFELAYFKNLKIIDIAISAGFESPEAFTRAFVRLFEQTPTDFRKRPKWANWGHKFNIRVPVREKEHDVNIEKKSSRKCVMITHRGEYLEGMTAFDTLLSWLVKNDYYTESSINTIPFITIPYSNPLITASSDYRCDIAIPIDCHVPTNELGIFSGVIPGGDFAVLNYIGQREVHGFVHAISKVITDFLPKTEWEPLPAPALFEHVNSPLFVPETELITKIYIPLSMNNNN</sequence>
<evidence type="ECO:0000259" key="4">
    <source>
        <dbReference type="PROSITE" id="PS01124"/>
    </source>
</evidence>
<keyword evidence="1" id="KW-0805">Transcription regulation</keyword>
<name>A0A2S7VGA3_9VIBR</name>
<dbReference type="PANTHER" id="PTHR40055">
    <property type="entry name" value="TRANSCRIPTIONAL REGULATOR YGIV-RELATED"/>
    <property type="match status" value="1"/>
</dbReference>
<dbReference type="InterPro" id="IPR029442">
    <property type="entry name" value="GyrI-like"/>
</dbReference>
<proteinExistence type="predicted"/>
<feature type="domain" description="HTH araC/xylS-type" evidence="4">
    <location>
        <begin position="11"/>
        <end position="110"/>
    </location>
</feature>
<dbReference type="GO" id="GO:0003700">
    <property type="term" value="F:DNA-binding transcription factor activity"/>
    <property type="evidence" value="ECO:0007669"/>
    <property type="project" value="InterPro"/>
</dbReference>
<dbReference type="PROSITE" id="PS01124">
    <property type="entry name" value="HTH_ARAC_FAMILY_2"/>
    <property type="match status" value="1"/>
</dbReference>
<organism evidence="5 6">
    <name type="scientific">Vibrio chagasii</name>
    <dbReference type="NCBI Taxonomy" id="170679"/>
    <lineage>
        <taxon>Bacteria</taxon>
        <taxon>Pseudomonadati</taxon>
        <taxon>Pseudomonadota</taxon>
        <taxon>Gammaproteobacteria</taxon>
        <taxon>Vibrionales</taxon>
        <taxon>Vibrionaceae</taxon>
        <taxon>Vibrio</taxon>
    </lineage>
</organism>
<dbReference type="Proteomes" id="UP000238707">
    <property type="component" value="Unassembled WGS sequence"/>
</dbReference>
<dbReference type="RefSeq" id="WP_105025412.1">
    <property type="nucleotide sequence ID" value="NZ_MSCI01000002.1"/>
</dbReference>
<dbReference type="InterPro" id="IPR010499">
    <property type="entry name" value="AraC_E-bd"/>
</dbReference>
<gene>
    <name evidence="5" type="ORF">BTO10_18030</name>
</gene>
<accession>A0A2S7VGA3</accession>
<dbReference type="Pfam" id="PF06445">
    <property type="entry name" value="GyrI-like"/>
    <property type="match status" value="1"/>
</dbReference>
<evidence type="ECO:0000256" key="1">
    <source>
        <dbReference type="ARBA" id="ARBA00023015"/>
    </source>
</evidence>
<dbReference type="InterPro" id="IPR009057">
    <property type="entry name" value="Homeodomain-like_sf"/>
</dbReference>
<evidence type="ECO:0000256" key="2">
    <source>
        <dbReference type="ARBA" id="ARBA00023125"/>
    </source>
</evidence>
<dbReference type="SMART" id="SM00871">
    <property type="entry name" value="AraC_E_bind"/>
    <property type="match status" value="1"/>
</dbReference>
<dbReference type="SUPFAM" id="SSF46689">
    <property type="entry name" value="Homeodomain-like"/>
    <property type="match status" value="2"/>
</dbReference>
<dbReference type="PANTHER" id="PTHR40055:SF2">
    <property type="entry name" value="DNA GYRASE INHIBITOR"/>
    <property type="match status" value="1"/>
</dbReference>
<dbReference type="InterPro" id="IPR020449">
    <property type="entry name" value="Tscrpt_reg_AraC-type_HTH"/>
</dbReference>
<dbReference type="AlphaFoldDB" id="A0A2S7VGA3"/>
<dbReference type="InterPro" id="IPR018060">
    <property type="entry name" value="HTH_AraC"/>
</dbReference>
<dbReference type="Gene3D" id="3.20.80.10">
    <property type="entry name" value="Regulatory factor, effector binding domain"/>
    <property type="match status" value="1"/>
</dbReference>
<protein>
    <submittedName>
        <fullName evidence="5">AraC family transcriptional regulator</fullName>
    </submittedName>
</protein>
<dbReference type="Gene3D" id="1.10.10.60">
    <property type="entry name" value="Homeodomain-like"/>
    <property type="match status" value="2"/>
</dbReference>
<evidence type="ECO:0000313" key="5">
    <source>
        <dbReference type="EMBL" id="PQJ61216.1"/>
    </source>
</evidence>
<keyword evidence="2" id="KW-0238">DNA-binding</keyword>
<dbReference type="SMART" id="SM00342">
    <property type="entry name" value="HTH_ARAC"/>
    <property type="match status" value="1"/>
</dbReference>
<keyword evidence="6" id="KW-1185">Reference proteome</keyword>